<reference evidence="4" key="4">
    <citation type="submission" date="2019-03" db="UniProtKB">
        <authorList>
            <consortium name="EnsemblPlants"/>
        </authorList>
    </citation>
    <scope>IDENTIFICATION</scope>
</reference>
<dbReference type="InterPro" id="IPR058980">
    <property type="entry name" value="Glyco_transf_N"/>
</dbReference>
<evidence type="ECO:0000313" key="4">
    <source>
        <dbReference type="EnsemblPlants" id="AET2Gv20909100.4"/>
    </source>
</evidence>
<feature type="region of interest" description="Disordered" evidence="2">
    <location>
        <begin position="84"/>
        <end position="135"/>
    </location>
</feature>
<sequence>MEPVAVVAVPFPAQGHLNQLLHLSLQLASRRVDVHYAAPAQHIWQARARVHGWGEEALHSIQSRPRHPQLRLPAPGPHRRLALPLPPHAHVQGLHRRRARPARGSPRQAFRLLPPHSRSARPHQRLRRRGGRAAAQRRVARAALLGRVHAPWKNGCQSPATARERPRLQRHRGMCDQGVRGVRQPGQTDERHLARRGHPGKHMPRARG</sequence>
<feature type="compositionally biased region" description="Basic residues" evidence="2">
    <location>
        <begin position="118"/>
        <end position="131"/>
    </location>
</feature>
<evidence type="ECO:0000259" key="3">
    <source>
        <dbReference type="Pfam" id="PF26168"/>
    </source>
</evidence>
<feature type="compositionally biased region" description="Basic residues" evidence="2">
    <location>
        <begin position="193"/>
        <end position="208"/>
    </location>
</feature>
<dbReference type="Gene3D" id="3.40.50.2000">
    <property type="entry name" value="Glycogen Phosphorylase B"/>
    <property type="match status" value="1"/>
</dbReference>
<dbReference type="Proteomes" id="UP000015105">
    <property type="component" value="Chromosome 2D"/>
</dbReference>
<feature type="domain" description="Glycosyltransferase N-terminal" evidence="3">
    <location>
        <begin position="2"/>
        <end position="79"/>
    </location>
</feature>
<reference evidence="5" key="2">
    <citation type="journal article" date="2017" name="Nat. Plants">
        <title>The Aegilops tauschii genome reveals multiple impacts of transposons.</title>
        <authorList>
            <person name="Zhao G."/>
            <person name="Zou C."/>
            <person name="Li K."/>
            <person name="Wang K."/>
            <person name="Li T."/>
            <person name="Gao L."/>
            <person name="Zhang X."/>
            <person name="Wang H."/>
            <person name="Yang Z."/>
            <person name="Liu X."/>
            <person name="Jiang W."/>
            <person name="Mao L."/>
            <person name="Kong X."/>
            <person name="Jiao Y."/>
            <person name="Jia J."/>
        </authorList>
    </citation>
    <scope>NUCLEOTIDE SEQUENCE [LARGE SCALE GENOMIC DNA]</scope>
    <source>
        <strain evidence="5">cv. AL8/78</strain>
    </source>
</reference>
<organism evidence="4 5">
    <name type="scientific">Aegilops tauschii subsp. strangulata</name>
    <name type="common">Goatgrass</name>
    <dbReference type="NCBI Taxonomy" id="200361"/>
    <lineage>
        <taxon>Eukaryota</taxon>
        <taxon>Viridiplantae</taxon>
        <taxon>Streptophyta</taxon>
        <taxon>Embryophyta</taxon>
        <taxon>Tracheophyta</taxon>
        <taxon>Spermatophyta</taxon>
        <taxon>Magnoliopsida</taxon>
        <taxon>Liliopsida</taxon>
        <taxon>Poales</taxon>
        <taxon>Poaceae</taxon>
        <taxon>BOP clade</taxon>
        <taxon>Pooideae</taxon>
        <taxon>Triticodae</taxon>
        <taxon>Triticeae</taxon>
        <taxon>Triticinae</taxon>
        <taxon>Aegilops</taxon>
    </lineage>
</organism>
<dbReference type="Pfam" id="PF26168">
    <property type="entry name" value="Glyco_transf_N"/>
    <property type="match status" value="1"/>
</dbReference>
<dbReference type="AlphaFoldDB" id="A0A453CNQ1"/>
<proteinExistence type="inferred from homology"/>
<dbReference type="EnsemblPlants" id="AET2Gv20909100.4">
    <property type="protein sequence ID" value="AET2Gv20909100.4"/>
    <property type="gene ID" value="AET2Gv20909100"/>
</dbReference>
<keyword evidence="5" id="KW-1185">Reference proteome</keyword>
<reference evidence="4" key="3">
    <citation type="journal article" date="2017" name="Nature">
        <title>Genome sequence of the progenitor of the wheat D genome Aegilops tauschii.</title>
        <authorList>
            <person name="Luo M.C."/>
            <person name="Gu Y.Q."/>
            <person name="Puiu D."/>
            <person name="Wang H."/>
            <person name="Twardziok S.O."/>
            <person name="Deal K.R."/>
            <person name="Huo N."/>
            <person name="Zhu T."/>
            <person name="Wang L."/>
            <person name="Wang Y."/>
            <person name="McGuire P.E."/>
            <person name="Liu S."/>
            <person name="Long H."/>
            <person name="Ramasamy R.K."/>
            <person name="Rodriguez J.C."/>
            <person name="Van S.L."/>
            <person name="Yuan L."/>
            <person name="Wang Z."/>
            <person name="Xia Z."/>
            <person name="Xiao L."/>
            <person name="Anderson O.D."/>
            <person name="Ouyang S."/>
            <person name="Liang Y."/>
            <person name="Zimin A.V."/>
            <person name="Pertea G."/>
            <person name="Qi P."/>
            <person name="Bennetzen J.L."/>
            <person name="Dai X."/>
            <person name="Dawson M.W."/>
            <person name="Muller H.G."/>
            <person name="Kugler K."/>
            <person name="Rivarola-Duarte L."/>
            <person name="Spannagl M."/>
            <person name="Mayer K.F.X."/>
            <person name="Lu F.H."/>
            <person name="Bevan M.W."/>
            <person name="Leroy P."/>
            <person name="Li P."/>
            <person name="You F.M."/>
            <person name="Sun Q."/>
            <person name="Liu Z."/>
            <person name="Lyons E."/>
            <person name="Wicker T."/>
            <person name="Salzberg S.L."/>
            <person name="Devos K.M."/>
            <person name="Dvorak J."/>
        </authorList>
    </citation>
    <scope>NUCLEOTIDE SEQUENCE [LARGE SCALE GENOMIC DNA]</scope>
    <source>
        <strain evidence="4">cv. AL8/78</strain>
    </source>
</reference>
<evidence type="ECO:0000256" key="2">
    <source>
        <dbReference type="SAM" id="MobiDB-lite"/>
    </source>
</evidence>
<feature type="region of interest" description="Disordered" evidence="2">
    <location>
        <begin position="155"/>
        <end position="208"/>
    </location>
</feature>
<accession>A0A453CNQ1</accession>
<protein>
    <recommendedName>
        <fullName evidence="3">Glycosyltransferase N-terminal domain-containing protein</fullName>
    </recommendedName>
</protein>
<reference evidence="5" key="1">
    <citation type="journal article" date="2014" name="Science">
        <title>Ancient hybridizations among the ancestral genomes of bread wheat.</title>
        <authorList>
            <consortium name="International Wheat Genome Sequencing Consortium,"/>
            <person name="Marcussen T."/>
            <person name="Sandve S.R."/>
            <person name="Heier L."/>
            <person name="Spannagl M."/>
            <person name="Pfeifer M."/>
            <person name="Jakobsen K.S."/>
            <person name="Wulff B.B."/>
            <person name="Steuernagel B."/>
            <person name="Mayer K.F."/>
            <person name="Olsen O.A."/>
        </authorList>
    </citation>
    <scope>NUCLEOTIDE SEQUENCE [LARGE SCALE GENOMIC DNA]</scope>
    <source>
        <strain evidence="5">cv. AL8/78</strain>
    </source>
</reference>
<comment type="similarity">
    <text evidence="1">Belongs to the UDP-glycosyltransferase family.</text>
</comment>
<reference evidence="4" key="5">
    <citation type="journal article" date="2021" name="G3 (Bethesda)">
        <title>Aegilops tauschii genome assembly Aet v5.0 features greater sequence contiguity and improved annotation.</title>
        <authorList>
            <person name="Wang L."/>
            <person name="Zhu T."/>
            <person name="Rodriguez J.C."/>
            <person name="Deal K.R."/>
            <person name="Dubcovsky J."/>
            <person name="McGuire P.E."/>
            <person name="Lux T."/>
            <person name="Spannagl M."/>
            <person name="Mayer K.F.X."/>
            <person name="Baldrich P."/>
            <person name="Meyers B.C."/>
            <person name="Huo N."/>
            <person name="Gu Y.Q."/>
            <person name="Zhou H."/>
            <person name="Devos K.M."/>
            <person name="Bennetzen J.L."/>
            <person name="Unver T."/>
            <person name="Budak H."/>
            <person name="Gulick P.J."/>
            <person name="Galiba G."/>
            <person name="Kalapos B."/>
            <person name="Nelson D.R."/>
            <person name="Li P."/>
            <person name="You F.M."/>
            <person name="Luo M.C."/>
            <person name="Dvorak J."/>
        </authorList>
    </citation>
    <scope>NUCLEOTIDE SEQUENCE [LARGE SCALE GENOMIC DNA]</scope>
    <source>
        <strain evidence="4">cv. AL8/78</strain>
    </source>
</reference>
<dbReference type="Gramene" id="AET2Gv20909100.4">
    <property type="protein sequence ID" value="AET2Gv20909100.4"/>
    <property type="gene ID" value="AET2Gv20909100"/>
</dbReference>
<dbReference type="SUPFAM" id="SSF53756">
    <property type="entry name" value="UDP-Glycosyltransferase/glycogen phosphorylase"/>
    <property type="match status" value="1"/>
</dbReference>
<name>A0A453CNQ1_AEGTS</name>
<evidence type="ECO:0000256" key="1">
    <source>
        <dbReference type="ARBA" id="ARBA00009995"/>
    </source>
</evidence>
<evidence type="ECO:0000313" key="5">
    <source>
        <dbReference type="Proteomes" id="UP000015105"/>
    </source>
</evidence>